<keyword evidence="3" id="KW-1185">Reference proteome</keyword>
<protein>
    <recommendedName>
        <fullName evidence="1">PD(D/E)XK endonuclease domain-containing protein</fullName>
    </recommendedName>
</protein>
<proteinExistence type="predicted"/>
<dbReference type="InterPro" id="IPR021671">
    <property type="entry name" value="PD(D/E)XK_Endonuc"/>
</dbReference>
<dbReference type="EMBL" id="LVXG01000078">
    <property type="protein sequence ID" value="OQP40097.1"/>
    <property type="molecule type" value="Genomic_DNA"/>
</dbReference>
<organism evidence="2 3">
    <name type="scientific">Niastella yeongjuensis</name>
    <dbReference type="NCBI Taxonomy" id="354355"/>
    <lineage>
        <taxon>Bacteria</taxon>
        <taxon>Pseudomonadati</taxon>
        <taxon>Bacteroidota</taxon>
        <taxon>Chitinophagia</taxon>
        <taxon>Chitinophagales</taxon>
        <taxon>Chitinophagaceae</taxon>
        <taxon>Niastella</taxon>
    </lineage>
</organism>
<dbReference type="AlphaFoldDB" id="A0A1V9E1T9"/>
<name>A0A1V9E1T9_9BACT</name>
<dbReference type="OrthoDB" id="2851282at2"/>
<accession>A0A1V9E1T9</accession>
<dbReference type="Pfam" id="PF11645">
    <property type="entry name" value="PDDEXK_5"/>
    <property type="match status" value="1"/>
</dbReference>
<evidence type="ECO:0000259" key="1">
    <source>
        <dbReference type="Pfam" id="PF11645"/>
    </source>
</evidence>
<dbReference type="Proteomes" id="UP000192610">
    <property type="component" value="Unassembled WGS sequence"/>
</dbReference>
<gene>
    <name evidence="2" type="ORF">A4H97_17130</name>
</gene>
<sequence length="137" mass="15785">MYHHTKNKGDLGVLKVKLDLYLQGFLILVPETEHAPFDIVIYKDGVYKSVQVKYRNLSKNGVLQIPFRSCYSTSKGAITKMIDKTNIAIYAVYCPQTDSCYYFDPKHFNRCISLRVKTSLNNQQQGIRLAEDFKKVP</sequence>
<dbReference type="Gene3D" id="3.40.1350.10">
    <property type="match status" value="1"/>
</dbReference>
<feature type="domain" description="PD(D/E)XK endonuclease" evidence="1">
    <location>
        <begin position="3"/>
        <end position="134"/>
    </location>
</feature>
<evidence type="ECO:0000313" key="3">
    <source>
        <dbReference type="Proteomes" id="UP000192610"/>
    </source>
</evidence>
<comment type="caution">
    <text evidence="2">The sequence shown here is derived from an EMBL/GenBank/DDBJ whole genome shotgun (WGS) entry which is preliminary data.</text>
</comment>
<dbReference type="GO" id="GO:0003676">
    <property type="term" value="F:nucleic acid binding"/>
    <property type="evidence" value="ECO:0007669"/>
    <property type="project" value="InterPro"/>
</dbReference>
<evidence type="ECO:0000313" key="2">
    <source>
        <dbReference type="EMBL" id="OQP40097.1"/>
    </source>
</evidence>
<dbReference type="InterPro" id="IPR011856">
    <property type="entry name" value="tRNA_endonuc-like_dom_sf"/>
</dbReference>
<reference evidence="3" key="1">
    <citation type="submission" date="2016-04" db="EMBL/GenBank/DDBJ databases">
        <authorList>
            <person name="Chen L."/>
            <person name="Zhuang W."/>
            <person name="Wang G."/>
        </authorList>
    </citation>
    <scope>NUCLEOTIDE SEQUENCE [LARGE SCALE GENOMIC DNA]</scope>
    <source>
        <strain evidence="3">17621</strain>
    </source>
</reference>